<keyword evidence="2" id="KW-0489">Methyltransferase</keyword>
<gene>
    <name evidence="2" type="ORF">JMJ56_12095</name>
</gene>
<dbReference type="GO" id="GO:0008168">
    <property type="term" value="F:methyltransferase activity"/>
    <property type="evidence" value="ECO:0007669"/>
    <property type="project" value="UniProtKB-KW"/>
</dbReference>
<evidence type="ECO:0000313" key="2">
    <source>
        <dbReference type="EMBL" id="MBL6078752.1"/>
    </source>
</evidence>
<name>A0ABS1U259_9PROT</name>
<dbReference type="InterPro" id="IPR029063">
    <property type="entry name" value="SAM-dependent_MTases_sf"/>
</dbReference>
<protein>
    <submittedName>
        <fullName evidence="2">FkbM family methyltransferase</fullName>
    </submittedName>
</protein>
<organism evidence="2 3">
    <name type="scientific">Belnapia arida</name>
    <dbReference type="NCBI Taxonomy" id="2804533"/>
    <lineage>
        <taxon>Bacteria</taxon>
        <taxon>Pseudomonadati</taxon>
        <taxon>Pseudomonadota</taxon>
        <taxon>Alphaproteobacteria</taxon>
        <taxon>Acetobacterales</taxon>
        <taxon>Roseomonadaceae</taxon>
        <taxon>Belnapia</taxon>
    </lineage>
</organism>
<evidence type="ECO:0000259" key="1">
    <source>
        <dbReference type="Pfam" id="PF05050"/>
    </source>
</evidence>
<dbReference type="RefSeq" id="WP_202832002.1">
    <property type="nucleotide sequence ID" value="NZ_JAETWB010000004.1"/>
</dbReference>
<accession>A0ABS1U259</accession>
<comment type="caution">
    <text evidence="2">The sequence shown here is derived from an EMBL/GenBank/DDBJ whole genome shotgun (WGS) entry which is preliminary data.</text>
</comment>
<dbReference type="InterPro" id="IPR052514">
    <property type="entry name" value="SAM-dependent_MTase"/>
</dbReference>
<dbReference type="InterPro" id="IPR006342">
    <property type="entry name" value="FkbM_mtfrase"/>
</dbReference>
<dbReference type="NCBIfam" id="TIGR01444">
    <property type="entry name" value="fkbM_fam"/>
    <property type="match status" value="1"/>
</dbReference>
<dbReference type="GO" id="GO:0032259">
    <property type="term" value="P:methylation"/>
    <property type="evidence" value="ECO:0007669"/>
    <property type="project" value="UniProtKB-KW"/>
</dbReference>
<dbReference type="Gene3D" id="3.40.50.150">
    <property type="entry name" value="Vaccinia Virus protein VP39"/>
    <property type="match status" value="2"/>
</dbReference>
<dbReference type="PANTHER" id="PTHR34203">
    <property type="entry name" value="METHYLTRANSFERASE, FKBM FAMILY PROTEIN"/>
    <property type="match status" value="1"/>
</dbReference>
<dbReference type="PANTHER" id="PTHR34203:SF15">
    <property type="entry name" value="SLL1173 PROTEIN"/>
    <property type="match status" value="1"/>
</dbReference>
<dbReference type="Proteomes" id="UP000660885">
    <property type="component" value="Unassembled WGS sequence"/>
</dbReference>
<dbReference type="SUPFAM" id="SSF53335">
    <property type="entry name" value="S-adenosyl-L-methionine-dependent methyltransferases"/>
    <property type="match status" value="2"/>
</dbReference>
<reference evidence="2 3" key="1">
    <citation type="submission" date="2021-01" db="EMBL/GenBank/DDBJ databases">
        <title>Belnapia mucosa sp. nov. and Belnapia arida sp. nov., isolated from the Tabernas Desert (Almeria, Spain).</title>
        <authorList>
            <person name="Molina-Menor E."/>
            <person name="Vidal-Verdu A."/>
            <person name="Calonge A."/>
            <person name="Satari L."/>
            <person name="Pereto J."/>
            <person name="Porcar M."/>
        </authorList>
    </citation>
    <scope>NUCLEOTIDE SEQUENCE [LARGE SCALE GENOMIC DNA]</scope>
    <source>
        <strain evidence="2 3">T18</strain>
    </source>
</reference>
<keyword evidence="2" id="KW-0808">Transferase</keyword>
<dbReference type="CDD" id="cd02440">
    <property type="entry name" value="AdoMet_MTases"/>
    <property type="match status" value="1"/>
</dbReference>
<evidence type="ECO:0000313" key="3">
    <source>
        <dbReference type="Proteomes" id="UP000660885"/>
    </source>
</evidence>
<dbReference type="EMBL" id="JAETWB010000004">
    <property type="protein sequence ID" value="MBL6078752.1"/>
    <property type="molecule type" value="Genomic_DNA"/>
</dbReference>
<proteinExistence type="predicted"/>
<dbReference type="Pfam" id="PF05050">
    <property type="entry name" value="Methyltransf_21"/>
    <property type="match status" value="1"/>
</dbReference>
<sequence>MHEQSKAAKRRIADAAFLTRYMVGDALDVGAGPDGLSRHLGAFPLLRSVREWDRPDGDAQYLAGLADASFDLVHASHCLEHMLDPRIALGHWIRVTKPGGHLVITIPDEDMYERGQWPSRANGDHKWSFTAFKAESWAPKSVNVVDLAREFGGLVELERIQVVRDFFRPEMAGDQTMGPVAECAIELVLRRRPEAAAAPMLHGAADRSLIPPIGRMRLKSCRQGLMLFNSQDTNVGRLLDTYGEYAEHEVALFARLLRPGDVAVDAGANIGSLSIAMARQVGPRGRVHAFEPQPHVHRNLVANAALNELDQLDCWNAALGEAPGTIEVPRMDPNARHSFGSVALDPSRRDGAADAARGTLVPVMTVDGLGLPACRLIKADVEGMEAHVLRGARETIARHRPLLYLEAELKESVPALLEEVTALGYAPYWHVVPYVQPGNLYGRLVEFFRGIVAVNLLAAPPGFTVNGLPPVRSADWQADLRPAAA</sequence>
<dbReference type="Pfam" id="PF13489">
    <property type="entry name" value="Methyltransf_23"/>
    <property type="match status" value="1"/>
</dbReference>
<keyword evidence="3" id="KW-1185">Reference proteome</keyword>
<feature type="domain" description="Methyltransferase FkbM" evidence="1">
    <location>
        <begin position="265"/>
        <end position="425"/>
    </location>
</feature>